<keyword evidence="1" id="KW-0132">Cell division</keyword>
<dbReference type="PANTHER" id="PTHR12830:SF9">
    <property type="entry name" value="ANAPHASE-PROMOTING COMPLEX SUBUNIT 5"/>
    <property type="match status" value="1"/>
</dbReference>
<reference evidence="5" key="1">
    <citation type="submission" date="2019-03" db="EMBL/GenBank/DDBJ databases">
        <authorList>
            <person name="Mank J."/>
            <person name="Almeida P."/>
        </authorList>
    </citation>
    <scope>NUCLEOTIDE SEQUENCE</scope>
    <source>
        <strain evidence="5">78183</strain>
    </source>
</reference>
<dbReference type="GO" id="GO:0045842">
    <property type="term" value="P:positive regulation of mitotic metaphase/anaphase transition"/>
    <property type="evidence" value="ECO:0007669"/>
    <property type="project" value="TreeGrafter"/>
</dbReference>
<keyword evidence="3" id="KW-0833">Ubl conjugation pathway</keyword>
<evidence type="ECO:0000256" key="4">
    <source>
        <dbReference type="ARBA" id="ARBA00023306"/>
    </source>
</evidence>
<dbReference type="GO" id="GO:0051301">
    <property type="term" value="P:cell division"/>
    <property type="evidence" value="ECO:0007669"/>
    <property type="project" value="UniProtKB-KW"/>
</dbReference>
<dbReference type="EMBL" id="CAADRP010001530">
    <property type="protein sequence ID" value="VFU39416.1"/>
    <property type="molecule type" value="Genomic_DNA"/>
</dbReference>
<evidence type="ECO:0000256" key="1">
    <source>
        <dbReference type="ARBA" id="ARBA00022618"/>
    </source>
</evidence>
<proteinExistence type="predicted"/>
<evidence type="ECO:0000256" key="2">
    <source>
        <dbReference type="ARBA" id="ARBA00022776"/>
    </source>
</evidence>
<dbReference type="InterPro" id="IPR037679">
    <property type="entry name" value="Apc5"/>
</dbReference>
<evidence type="ECO:0000313" key="5">
    <source>
        <dbReference type="EMBL" id="VFU39416.1"/>
    </source>
</evidence>
<dbReference type="GO" id="GO:0031145">
    <property type="term" value="P:anaphase-promoting complex-dependent catabolic process"/>
    <property type="evidence" value="ECO:0007669"/>
    <property type="project" value="TreeGrafter"/>
</dbReference>
<evidence type="ECO:0000256" key="3">
    <source>
        <dbReference type="ARBA" id="ARBA00022786"/>
    </source>
</evidence>
<keyword evidence="2" id="KW-0498">Mitosis</keyword>
<keyword evidence="4" id="KW-0131">Cell cycle</keyword>
<gene>
    <name evidence="5" type="ORF">SVIM_LOCUS218869</name>
</gene>
<organism evidence="5">
    <name type="scientific">Salix viminalis</name>
    <name type="common">Common osier</name>
    <name type="synonym">Basket willow</name>
    <dbReference type="NCBI Taxonomy" id="40686"/>
    <lineage>
        <taxon>Eukaryota</taxon>
        <taxon>Viridiplantae</taxon>
        <taxon>Streptophyta</taxon>
        <taxon>Embryophyta</taxon>
        <taxon>Tracheophyta</taxon>
        <taxon>Spermatophyta</taxon>
        <taxon>Magnoliopsida</taxon>
        <taxon>eudicotyledons</taxon>
        <taxon>Gunneridae</taxon>
        <taxon>Pentapetalae</taxon>
        <taxon>rosids</taxon>
        <taxon>fabids</taxon>
        <taxon>Malpighiales</taxon>
        <taxon>Salicaceae</taxon>
        <taxon>Saliceae</taxon>
        <taxon>Salix</taxon>
    </lineage>
</organism>
<protein>
    <submittedName>
        <fullName evidence="5">Uncharacterized protein</fullName>
    </submittedName>
</protein>
<sequence>MVLLVQHGSTIFQSQWIHHCCPKRMDIETIVMHTDSLHNFSTVPKSVLQLLGSSYIMRSTAWEMYGSAPLARINSLVYTTCFADASSSSDAASVHAKLIQHLAVFRGYKEVLTVSKSVILLVKLQLLHERALHRGNLKVAQQVCDELGVLASSVSGVDKDLKTEASLRHARTLLAANQFSQSFAGCLLLHILSFACVTNSICRFRMPLFFFCWQKFTRNQAMLF</sequence>
<accession>A0A6N2LF13</accession>
<dbReference type="AlphaFoldDB" id="A0A6N2LF13"/>
<dbReference type="PANTHER" id="PTHR12830">
    <property type="entry name" value="ANAPHASE-PROMOTING COMPLEX SUBUNIT 5"/>
    <property type="match status" value="1"/>
</dbReference>
<name>A0A6N2LF13_SALVM</name>
<dbReference type="GO" id="GO:0005680">
    <property type="term" value="C:anaphase-promoting complex"/>
    <property type="evidence" value="ECO:0007669"/>
    <property type="project" value="InterPro"/>
</dbReference>
<dbReference type="GO" id="GO:0070979">
    <property type="term" value="P:protein K11-linked ubiquitination"/>
    <property type="evidence" value="ECO:0007669"/>
    <property type="project" value="TreeGrafter"/>
</dbReference>